<proteinExistence type="predicted"/>
<evidence type="ECO:0000313" key="2">
    <source>
        <dbReference type="Proteomes" id="UP000324222"/>
    </source>
</evidence>
<sequence length="192" mass="20872">MLWHLKFWLHSTNTYSPFSNPSPDSALGSSLLLGRSEVPSRLLQPDATATTNAVFYRPVPVPLQPRPPPHAPFLLMLLEHCSFLCCCFWFRFLLYSCSLLCPCPPSPTPSSSPVSSPTTPASSCSLICGCTLRGSAGTACVCDPLSVSRDLCPHYSCNVNDLEYFINPAELSLRVEQQHATAGRTPTGLKAL</sequence>
<comment type="caution">
    <text evidence="1">The sequence shown here is derived from an EMBL/GenBank/DDBJ whole genome shotgun (WGS) entry which is preliminary data.</text>
</comment>
<reference evidence="1 2" key="1">
    <citation type="submission" date="2019-05" db="EMBL/GenBank/DDBJ databases">
        <title>Another draft genome of Portunus trituberculatus and its Hox gene families provides insights of decapod evolution.</title>
        <authorList>
            <person name="Jeong J.-H."/>
            <person name="Song I."/>
            <person name="Kim S."/>
            <person name="Choi T."/>
            <person name="Kim D."/>
            <person name="Ryu S."/>
            <person name="Kim W."/>
        </authorList>
    </citation>
    <scope>NUCLEOTIDE SEQUENCE [LARGE SCALE GENOMIC DNA]</scope>
    <source>
        <tissue evidence="1">Muscle</tissue>
    </source>
</reference>
<name>A0A5B7HLD7_PORTR</name>
<keyword evidence="2" id="KW-1185">Reference proteome</keyword>
<organism evidence="1 2">
    <name type="scientific">Portunus trituberculatus</name>
    <name type="common">Swimming crab</name>
    <name type="synonym">Neptunus trituberculatus</name>
    <dbReference type="NCBI Taxonomy" id="210409"/>
    <lineage>
        <taxon>Eukaryota</taxon>
        <taxon>Metazoa</taxon>
        <taxon>Ecdysozoa</taxon>
        <taxon>Arthropoda</taxon>
        <taxon>Crustacea</taxon>
        <taxon>Multicrustacea</taxon>
        <taxon>Malacostraca</taxon>
        <taxon>Eumalacostraca</taxon>
        <taxon>Eucarida</taxon>
        <taxon>Decapoda</taxon>
        <taxon>Pleocyemata</taxon>
        <taxon>Brachyura</taxon>
        <taxon>Eubrachyura</taxon>
        <taxon>Portunoidea</taxon>
        <taxon>Portunidae</taxon>
        <taxon>Portuninae</taxon>
        <taxon>Portunus</taxon>
    </lineage>
</organism>
<evidence type="ECO:0000313" key="1">
    <source>
        <dbReference type="EMBL" id="MPC69394.1"/>
    </source>
</evidence>
<dbReference type="AlphaFoldDB" id="A0A5B7HLD7"/>
<accession>A0A5B7HLD7</accession>
<gene>
    <name evidence="1" type="ORF">E2C01_063617</name>
</gene>
<dbReference type="EMBL" id="VSRR010029352">
    <property type="protein sequence ID" value="MPC69394.1"/>
    <property type="molecule type" value="Genomic_DNA"/>
</dbReference>
<protein>
    <submittedName>
        <fullName evidence="1">Uncharacterized protein</fullName>
    </submittedName>
</protein>
<dbReference type="Proteomes" id="UP000324222">
    <property type="component" value="Unassembled WGS sequence"/>
</dbReference>